<reference evidence="1" key="2">
    <citation type="submission" date="2022-03" db="EMBL/GenBank/DDBJ databases">
        <title>Draft title - Genomic analysis of global carrot germplasm unveils the trajectory of domestication and the origin of high carotenoid orange carrot.</title>
        <authorList>
            <person name="Iorizzo M."/>
            <person name="Ellison S."/>
            <person name="Senalik D."/>
            <person name="Macko-Podgorni A."/>
            <person name="Grzebelus D."/>
            <person name="Bostan H."/>
            <person name="Rolling W."/>
            <person name="Curaba J."/>
            <person name="Simon P."/>
        </authorList>
    </citation>
    <scope>NUCLEOTIDE SEQUENCE</scope>
    <source>
        <tissue evidence="1">Leaf</tissue>
    </source>
</reference>
<evidence type="ECO:0000313" key="1">
    <source>
        <dbReference type="EMBL" id="WOH08085.1"/>
    </source>
</evidence>
<keyword evidence="2" id="KW-1185">Reference proteome</keyword>
<dbReference type="EMBL" id="CP093349">
    <property type="protein sequence ID" value="WOH08085.1"/>
    <property type="molecule type" value="Genomic_DNA"/>
</dbReference>
<dbReference type="Gramene" id="KZM86871">
    <property type="protein sequence ID" value="KZM86871"/>
    <property type="gene ID" value="DCAR_024005"/>
</dbReference>
<accession>A0A164SZR8</accession>
<gene>
    <name evidence="1" type="ORF">DCAR_0727522</name>
</gene>
<name>A0A164SZR8_DAUCS</name>
<reference evidence="1" key="1">
    <citation type="journal article" date="2016" name="Nat. Genet.">
        <title>A high-quality carrot genome assembly provides new insights into carotenoid accumulation and asterid genome evolution.</title>
        <authorList>
            <person name="Iorizzo M."/>
            <person name="Ellison S."/>
            <person name="Senalik D."/>
            <person name="Zeng P."/>
            <person name="Satapoomin P."/>
            <person name="Huang J."/>
            <person name="Bowman M."/>
            <person name="Iovene M."/>
            <person name="Sanseverino W."/>
            <person name="Cavagnaro P."/>
            <person name="Yildiz M."/>
            <person name="Macko-Podgorni A."/>
            <person name="Moranska E."/>
            <person name="Grzebelus E."/>
            <person name="Grzebelus D."/>
            <person name="Ashrafi H."/>
            <person name="Zheng Z."/>
            <person name="Cheng S."/>
            <person name="Spooner D."/>
            <person name="Van Deynze A."/>
            <person name="Simon P."/>
        </authorList>
    </citation>
    <scope>NUCLEOTIDE SEQUENCE</scope>
    <source>
        <tissue evidence="1">Leaf</tissue>
    </source>
</reference>
<proteinExistence type="predicted"/>
<evidence type="ECO:0000313" key="2">
    <source>
        <dbReference type="Proteomes" id="UP000077755"/>
    </source>
</evidence>
<sequence length="54" mass="6536">MHATEINTYGHLDEIAEEDIRMRFILFKKEQFFSSTELQKLHNSKTGLIKHRRF</sequence>
<dbReference type="Proteomes" id="UP000077755">
    <property type="component" value="Chromosome 7"/>
</dbReference>
<dbReference type="AlphaFoldDB" id="A0A164SZR8"/>
<organism evidence="1 2">
    <name type="scientific">Daucus carota subsp. sativus</name>
    <name type="common">Carrot</name>
    <dbReference type="NCBI Taxonomy" id="79200"/>
    <lineage>
        <taxon>Eukaryota</taxon>
        <taxon>Viridiplantae</taxon>
        <taxon>Streptophyta</taxon>
        <taxon>Embryophyta</taxon>
        <taxon>Tracheophyta</taxon>
        <taxon>Spermatophyta</taxon>
        <taxon>Magnoliopsida</taxon>
        <taxon>eudicotyledons</taxon>
        <taxon>Gunneridae</taxon>
        <taxon>Pentapetalae</taxon>
        <taxon>asterids</taxon>
        <taxon>campanulids</taxon>
        <taxon>Apiales</taxon>
        <taxon>Apiaceae</taxon>
        <taxon>Apioideae</taxon>
        <taxon>Scandiceae</taxon>
        <taxon>Daucinae</taxon>
        <taxon>Daucus</taxon>
        <taxon>Daucus sect. Daucus</taxon>
    </lineage>
</organism>
<protein>
    <submittedName>
        <fullName evidence="1">Uncharacterized protein</fullName>
    </submittedName>
</protein>